<feature type="compositionally biased region" description="Low complexity" evidence="1">
    <location>
        <begin position="44"/>
        <end position="64"/>
    </location>
</feature>
<dbReference type="Proteomes" id="UP000191144">
    <property type="component" value="Chromosome G"/>
</dbReference>
<accession>A0A1G4K7J8</accession>
<feature type="region of interest" description="Disordered" evidence="1">
    <location>
        <begin position="323"/>
        <end position="516"/>
    </location>
</feature>
<proteinExistence type="predicted"/>
<feature type="compositionally biased region" description="Basic and acidic residues" evidence="1">
    <location>
        <begin position="697"/>
        <end position="710"/>
    </location>
</feature>
<dbReference type="AlphaFoldDB" id="A0A1G4K7J8"/>
<feature type="region of interest" description="Disordered" evidence="1">
    <location>
        <begin position="44"/>
        <end position="66"/>
    </location>
</feature>
<dbReference type="SMART" id="SM00384">
    <property type="entry name" value="AT_hook"/>
    <property type="match status" value="4"/>
</dbReference>
<sequence length="997" mass="110784">MPDTASTGFQLGPTLDASDVFSELANDHNNDSIINTNINTNDNVNVNDSSNDNNNNNNNNLDNTHQYTSLHENDNEKDENANANTTTSVATKFPGVANNIINDARDDQDRIPIFVQNDITEDGERDNVALNGTELVVPRDNLNLDLETSKTTTTTSNRTFNTTNSSTANEPTQATQTTQPAQLTVADNSRVTPPPVDQFQSQLAHQSDAIALLNSKLQQVENSACTTDEGLNELLGNLAASTRNLAHNQQVLENKLEDLLRNQVNTDSSVNALLNKLHGVSQSIDKAVKSNALAAANVPQSIHRGPGRPPKTRNGLASVAAALSMTSRESLPDSNVGLPRSRRMFQDPDTSLDAEAGVSGHVRSLRQQQQAQNSSSSTSSNQGLPAPKKRGPGRPPKRKHHWAERKQGATARGQEGEAQSATGGSDGEQAKADEDDEEVDEEDDDEEYRASEEPKLEDDDFLARSLGENSAVQVDDSYYGQKTNRGRGRPSSKSSDKGTPLTSAQIKMQQELERRRDAREQMLVSMKYSDRNKAKVFMESNKELLRAMREEERRKRMTAFNYDSHNHSGGPTPNNTTGNNSLSPNAASGVGGRRLSQFAPLTQGSDDFAAGNHGTEAQRSATEEGGPGTPPSESTQEATATPTLASIAASSDYATPVPPLPRKVGILSMLNEDEGESSGNKRRMPELFEDGFSPEFPNKRERSEEGRDFRSIIPMLPEKKDNRGRPANSSSSGDNSTALLLASPVELICRDGFFYRKSDPELPITTGNYLEFKFKSKEDDLIRLNLSQSDYAELTRQDRINAYFLKPDIERETDFACRLLSKSVLTERYVNSLEYFTMEFRWENRLVGLGLKLRESKRTWQRRKALFALFEFWRDKSREKRGFAGYTMMHAVKEMENYRIFINRSVSWFYNHITLLKMILYDLCDNTRTQWREWMFPRGQQVPVLGGSFTEDNLNEAIDQVLALDFLEDGTDNRENKGALTNVVVETTATAEQPKND</sequence>
<evidence type="ECO:0000256" key="1">
    <source>
        <dbReference type="SAM" id="MobiDB-lite"/>
    </source>
</evidence>
<feature type="compositionally biased region" description="Low complexity" evidence="1">
    <location>
        <begin position="367"/>
        <end position="382"/>
    </location>
</feature>
<gene>
    <name evidence="2" type="ORF">LAME_0G06568G</name>
</gene>
<name>A0A1G4K7J8_9SACH</name>
<feature type="compositionally biased region" description="Acidic residues" evidence="1">
    <location>
        <begin position="433"/>
        <end position="447"/>
    </location>
</feature>
<evidence type="ECO:0000313" key="2">
    <source>
        <dbReference type="EMBL" id="SCU99948.1"/>
    </source>
</evidence>
<feature type="region of interest" description="Disordered" evidence="1">
    <location>
        <begin position="560"/>
        <end position="640"/>
    </location>
</feature>
<keyword evidence="3" id="KW-1185">Reference proteome</keyword>
<feature type="compositionally biased region" description="Polar residues" evidence="1">
    <location>
        <begin position="324"/>
        <end position="333"/>
    </location>
</feature>
<dbReference type="InterPro" id="IPR017956">
    <property type="entry name" value="AT_hook_DNA-bd_motif"/>
</dbReference>
<feature type="compositionally biased region" description="Low complexity" evidence="1">
    <location>
        <begin position="568"/>
        <end position="585"/>
    </location>
</feature>
<dbReference type="EMBL" id="LT598484">
    <property type="protein sequence ID" value="SCU99948.1"/>
    <property type="molecule type" value="Genomic_DNA"/>
</dbReference>
<dbReference type="OrthoDB" id="4067996at2759"/>
<reference evidence="3" key="1">
    <citation type="submission" date="2016-03" db="EMBL/GenBank/DDBJ databases">
        <authorList>
            <person name="Devillers Hugo."/>
        </authorList>
    </citation>
    <scope>NUCLEOTIDE SEQUENCE [LARGE SCALE GENOMIC DNA]</scope>
</reference>
<dbReference type="GO" id="GO:0003677">
    <property type="term" value="F:DNA binding"/>
    <property type="evidence" value="ECO:0007669"/>
    <property type="project" value="InterPro"/>
</dbReference>
<feature type="compositionally biased region" description="Polar residues" evidence="1">
    <location>
        <begin position="727"/>
        <end position="736"/>
    </location>
</feature>
<feature type="compositionally biased region" description="Low complexity" evidence="1">
    <location>
        <begin position="149"/>
        <end position="181"/>
    </location>
</feature>
<evidence type="ECO:0000313" key="3">
    <source>
        <dbReference type="Proteomes" id="UP000191144"/>
    </source>
</evidence>
<feature type="region of interest" description="Disordered" evidence="1">
    <location>
        <begin position="671"/>
        <end position="736"/>
    </location>
</feature>
<feature type="compositionally biased region" description="Polar residues" evidence="1">
    <location>
        <begin position="631"/>
        <end position="640"/>
    </location>
</feature>
<feature type="region of interest" description="Disordered" evidence="1">
    <location>
        <begin position="146"/>
        <end position="181"/>
    </location>
</feature>
<protein>
    <submittedName>
        <fullName evidence="2">LAME_0G06568g1_1</fullName>
    </submittedName>
</protein>
<organism evidence="2 3">
    <name type="scientific">Lachancea meyersii CBS 8951</name>
    <dbReference type="NCBI Taxonomy" id="1266667"/>
    <lineage>
        <taxon>Eukaryota</taxon>
        <taxon>Fungi</taxon>
        <taxon>Dikarya</taxon>
        <taxon>Ascomycota</taxon>
        <taxon>Saccharomycotina</taxon>
        <taxon>Saccharomycetes</taxon>
        <taxon>Saccharomycetales</taxon>
        <taxon>Saccharomycetaceae</taxon>
        <taxon>Lachancea</taxon>
    </lineage>
</organism>
<feature type="compositionally biased region" description="Basic residues" evidence="1">
    <location>
        <begin position="387"/>
        <end position="403"/>
    </location>
</feature>